<protein>
    <submittedName>
        <fullName evidence="1">Uncharacterized protein</fullName>
    </submittedName>
</protein>
<dbReference type="EMBL" id="JANAVB010035618">
    <property type="protein sequence ID" value="KAJ6805084.1"/>
    <property type="molecule type" value="Genomic_DNA"/>
</dbReference>
<reference evidence="1" key="2">
    <citation type="submission" date="2023-04" db="EMBL/GenBank/DDBJ databases">
        <authorList>
            <person name="Bruccoleri R.E."/>
            <person name="Oakeley E.J."/>
            <person name="Faust A.-M."/>
            <person name="Dessus-Babus S."/>
            <person name="Altorfer M."/>
            <person name="Burckhardt D."/>
            <person name="Oertli M."/>
            <person name="Naumann U."/>
            <person name="Petersen F."/>
            <person name="Wong J."/>
        </authorList>
    </citation>
    <scope>NUCLEOTIDE SEQUENCE</scope>
    <source>
        <strain evidence="1">GSM-AAB239-AS_SAM_17_03QT</strain>
        <tissue evidence="1">Leaf</tissue>
    </source>
</reference>
<dbReference type="AlphaFoldDB" id="A0AAX6EM11"/>
<accession>A0AAX6EM11</accession>
<comment type="caution">
    <text evidence="1">The sequence shown here is derived from an EMBL/GenBank/DDBJ whole genome shotgun (WGS) entry which is preliminary data.</text>
</comment>
<proteinExistence type="predicted"/>
<organism evidence="1 2">
    <name type="scientific">Iris pallida</name>
    <name type="common">Sweet iris</name>
    <dbReference type="NCBI Taxonomy" id="29817"/>
    <lineage>
        <taxon>Eukaryota</taxon>
        <taxon>Viridiplantae</taxon>
        <taxon>Streptophyta</taxon>
        <taxon>Embryophyta</taxon>
        <taxon>Tracheophyta</taxon>
        <taxon>Spermatophyta</taxon>
        <taxon>Magnoliopsida</taxon>
        <taxon>Liliopsida</taxon>
        <taxon>Asparagales</taxon>
        <taxon>Iridaceae</taxon>
        <taxon>Iridoideae</taxon>
        <taxon>Irideae</taxon>
        <taxon>Iris</taxon>
    </lineage>
</organism>
<keyword evidence="2" id="KW-1185">Reference proteome</keyword>
<evidence type="ECO:0000313" key="2">
    <source>
        <dbReference type="Proteomes" id="UP001140949"/>
    </source>
</evidence>
<dbReference type="Proteomes" id="UP001140949">
    <property type="component" value="Unassembled WGS sequence"/>
</dbReference>
<gene>
    <name evidence="1" type="ORF">M6B38_182280</name>
</gene>
<reference evidence="1" key="1">
    <citation type="journal article" date="2023" name="GigaByte">
        <title>Genome assembly of the bearded iris, Iris pallida Lam.</title>
        <authorList>
            <person name="Bruccoleri R.E."/>
            <person name="Oakeley E.J."/>
            <person name="Faust A.M.E."/>
            <person name="Altorfer M."/>
            <person name="Dessus-Babus S."/>
            <person name="Burckhardt D."/>
            <person name="Oertli M."/>
            <person name="Naumann U."/>
            <person name="Petersen F."/>
            <person name="Wong J."/>
        </authorList>
    </citation>
    <scope>NUCLEOTIDE SEQUENCE</scope>
    <source>
        <strain evidence="1">GSM-AAB239-AS_SAM_17_03QT</strain>
    </source>
</reference>
<evidence type="ECO:0000313" key="1">
    <source>
        <dbReference type="EMBL" id="KAJ6805084.1"/>
    </source>
</evidence>
<name>A0AAX6EM11_IRIPA</name>
<sequence>MTYQLTESDTYDKAHQDADDWRTREIAKDIAKRKGVSCSNLLYCSIHLLQLQCGSMHPL</sequence>